<keyword evidence="3" id="KW-1003">Cell membrane</keyword>
<organism evidence="7 8">
    <name type="scientific">Actinomyces naeslundii</name>
    <dbReference type="NCBI Taxonomy" id="1655"/>
    <lineage>
        <taxon>Bacteria</taxon>
        <taxon>Bacillati</taxon>
        <taxon>Actinomycetota</taxon>
        <taxon>Actinomycetes</taxon>
        <taxon>Actinomycetales</taxon>
        <taxon>Actinomycetaceae</taxon>
        <taxon>Actinomyces</taxon>
    </lineage>
</organism>
<comment type="subcellular location">
    <subcellularLocation>
        <location evidence="1">Cell membrane</location>
        <topology evidence="1">Multi-pass membrane protein</topology>
    </subcellularLocation>
</comment>
<dbReference type="CDD" id="cd01127">
    <property type="entry name" value="TrwB_TraG_TraD_VirD4"/>
    <property type="match status" value="1"/>
</dbReference>
<dbReference type="PANTHER" id="PTHR37937">
    <property type="entry name" value="CONJUGATIVE TRANSFER: DNA TRANSPORT"/>
    <property type="match status" value="1"/>
</dbReference>
<comment type="similarity">
    <text evidence="2">Belongs to the VirD4/TraG family.</text>
</comment>
<dbReference type="EMBL" id="CP113787">
    <property type="protein sequence ID" value="WAL42314.1"/>
    <property type="molecule type" value="Genomic_DNA"/>
</dbReference>
<reference evidence="7" key="1">
    <citation type="submission" date="2022-11" db="EMBL/GenBank/DDBJ databases">
        <title>Dental biofilm bacteria. Genome sequencing and assembly.</title>
        <authorList>
            <person name="Robertsson C."/>
        </authorList>
    </citation>
    <scope>NUCLEOTIDE SEQUENCE</scope>
    <source>
        <strain evidence="7">CW</strain>
    </source>
</reference>
<dbReference type="AlphaFoldDB" id="A0AA47FGX0"/>
<dbReference type="InterPro" id="IPR051539">
    <property type="entry name" value="T4SS-coupling_protein"/>
</dbReference>
<dbReference type="GO" id="GO:0005886">
    <property type="term" value="C:plasma membrane"/>
    <property type="evidence" value="ECO:0007669"/>
    <property type="project" value="UniProtKB-SubCell"/>
</dbReference>
<evidence type="ECO:0000256" key="3">
    <source>
        <dbReference type="ARBA" id="ARBA00022475"/>
    </source>
</evidence>
<dbReference type="SUPFAM" id="SSF52540">
    <property type="entry name" value="P-loop containing nucleoside triphosphate hydrolases"/>
    <property type="match status" value="1"/>
</dbReference>
<dbReference type="RefSeq" id="WP_268397947.1">
    <property type="nucleotide sequence ID" value="NZ_CP113787.1"/>
</dbReference>
<protein>
    <submittedName>
        <fullName evidence="7">Type IV secretory system conjugative DNA transfer family protein</fullName>
    </submittedName>
</protein>
<proteinExistence type="inferred from homology"/>
<keyword evidence="5" id="KW-1133">Transmembrane helix</keyword>
<name>A0AA47FGX0_ACTNA</name>
<evidence type="ECO:0000256" key="5">
    <source>
        <dbReference type="ARBA" id="ARBA00022989"/>
    </source>
</evidence>
<dbReference type="Gene3D" id="3.40.50.300">
    <property type="entry name" value="P-loop containing nucleotide triphosphate hydrolases"/>
    <property type="match status" value="1"/>
</dbReference>
<dbReference type="Proteomes" id="UP001163127">
    <property type="component" value="Chromosome"/>
</dbReference>
<evidence type="ECO:0000256" key="4">
    <source>
        <dbReference type="ARBA" id="ARBA00022692"/>
    </source>
</evidence>
<evidence type="ECO:0000256" key="1">
    <source>
        <dbReference type="ARBA" id="ARBA00004651"/>
    </source>
</evidence>
<evidence type="ECO:0000256" key="2">
    <source>
        <dbReference type="ARBA" id="ARBA00008806"/>
    </source>
</evidence>
<accession>A0AA47FGX0</accession>
<sequence>MTDASPPILQLATKLKKDHHAIYLGRQDGHPIFGSSEDHLLVIGPPRSGKTSRILTPTVACHPGPVIAVSTRPDLLADSVAARRTIASHYGGTVQQLSLAGSHIEPGLATVRWNLTDGCDQWETARDRAATVVAAAVPPAHGTDTIWRDSASVALSGCLHAAKLLGHSDARMASYIRSADLHYYQNSITRRYCKADTNQRHPAAQSFDWLSNDHVIAPNTRSSVFFVLSQQVLSAFDYKAVDAKPQRASKFVSSAASTMYLTIPYERRQQAAPLVSAFIEAVVAAWRQQRRAHAREDDATLLLVLDEAANISPLPSLAGLLTSGAGDGIQVVFALQEPSQSKAWGDDAGAVLSGSRLLSILPGVRDEEYLANLAQLSHKEVAYDLNVIVSPEWVGGDRYATAERLIQERQYIERQLRGEPSRRHHFLRLKAAQPVARQRRRDGIRCIEDDTANVLSVLEEIMTYTDVSTLVDRRPTLEVSELTQASPNTIAFFAGSTYRKLDIVHWKEDELWKRMLM</sequence>
<evidence type="ECO:0000256" key="6">
    <source>
        <dbReference type="ARBA" id="ARBA00023136"/>
    </source>
</evidence>
<keyword evidence="6" id="KW-0472">Membrane</keyword>
<evidence type="ECO:0000313" key="7">
    <source>
        <dbReference type="EMBL" id="WAL42314.1"/>
    </source>
</evidence>
<gene>
    <name evidence="7" type="ORF">OFA60_09665</name>
</gene>
<dbReference type="InterPro" id="IPR027417">
    <property type="entry name" value="P-loop_NTPase"/>
</dbReference>
<dbReference type="PANTHER" id="PTHR37937:SF1">
    <property type="entry name" value="CONJUGATIVE TRANSFER: DNA TRANSPORT"/>
    <property type="match status" value="1"/>
</dbReference>
<evidence type="ECO:0000313" key="8">
    <source>
        <dbReference type="Proteomes" id="UP001163127"/>
    </source>
</evidence>
<dbReference type="InterPro" id="IPR003688">
    <property type="entry name" value="TraG/VirD4"/>
</dbReference>
<keyword evidence="4" id="KW-0812">Transmembrane</keyword>
<dbReference type="Pfam" id="PF02534">
    <property type="entry name" value="T4SS-DNA_transf"/>
    <property type="match status" value="1"/>
</dbReference>